<dbReference type="Proteomes" id="UP000028582">
    <property type="component" value="Unassembled WGS sequence"/>
</dbReference>
<dbReference type="AlphaFoldDB" id="A0A080YW63"/>
<dbReference type="EMBL" id="ANJA01004987">
    <property type="protein sequence ID" value="ETO58624.1"/>
    <property type="molecule type" value="Genomic_DNA"/>
</dbReference>
<protein>
    <submittedName>
        <fullName evidence="1">Uncharacterized protein</fullName>
    </submittedName>
</protein>
<name>A0A080YW63_PHYNI</name>
<evidence type="ECO:0000313" key="2">
    <source>
        <dbReference type="Proteomes" id="UP000028582"/>
    </source>
</evidence>
<reference evidence="1 2" key="1">
    <citation type="submission" date="2013-11" db="EMBL/GenBank/DDBJ databases">
        <title>The Genome Sequence of Phytophthora parasitica P1976.</title>
        <authorList>
            <consortium name="The Broad Institute Genomics Platform"/>
            <person name="Russ C."/>
            <person name="Tyler B."/>
            <person name="Panabieres F."/>
            <person name="Shan W."/>
            <person name="Tripathy S."/>
            <person name="Grunwald N."/>
            <person name="Machado M."/>
            <person name="Johnson C.S."/>
            <person name="Walker B."/>
            <person name="Young S."/>
            <person name="Zeng Q."/>
            <person name="Gargeya S."/>
            <person name="Fitzgerald M."/>
            <person name="Haas B."/>
            <person name="Abouelleil A."/>
            <person name="Allen A.W."/>
            <person name="Alvarado L."/>
            <person name="Arachchi H.M."/>
            <person name="Berlin A.M."/>
            <person name="Chapman S.B."/>
            <person name="Gainer-Dewar J."/>
            <person name="Goldberg J."/>
            <person name="Griggs A."/>
            <person name="Gujja S."/>
            <person name="Hansen M."/>
            <person name="Howarth C."/>
            <person name="Imamovic A."/>
            <person name="Ireland A."/>
            <person name="Larimer J."/>
            <person name="McCowan C."/>
            <person name="Murphy C."/>
            <person name="Pearson M."/>
            <person name="Poon T.W."/>
            <person name="Priest M."/>
            <person name="Roberts A."/>
            <person name="Saif S."/>
            <person name="Shea T."/>
            <person name="Sisk P."/>
            <person name="Sykes S."/>
            <person name="Wortman J."/>
            <person name="Nusbaum C."/>
            <person name="Birren B."/>
        </authorList>
    </citation>
    <scope>NUCLEOTIDE SEQUENCE [LARGE SCALE GENOMIC DNA]</scope>
    <source>
        <strain evidence="1 2">P1976</strain>
    </source>
</reference>
<accession>A0A080YW63</accession>
<organism evidence="1 2">
    <name type="scientific">Phytophthora nicotianae P1976</name>
    <dbReference type="NCBI Taxonomy" id="1317066"/>
    <lineage>
        <taxon>Eukaryota</taxon>
        <taxon>Sar</taxon>
        <taxon>Stramenopiles</taxon>
        <taxon>Oomycota</taxon>
        <taxon>Peronosporomycetes</taxon>
        <taxon>Peronosporales</taxon>
        <taxon>Peronosporaceae</taxon>
        <taxon>Phytophthora</taxon>
    </lineage>
</organism>
<comment type="caution">
    <text evidence="1">The sequence shown here is derived from an EMBL/GenBank/DDBJ whole genome shotgun (WGS) entry which is preliminary data.</text>
</comment>
<sequence>MSTAILSLDNVFRGMRCKKFCGQTSKKKREQKSW</sequence>
<gene>
    <name evidence="1" type="ORF">F444_22992</name>
</gene>
<evidence type="ECO:0000313" key="1">
    <source>
        <dbReference type="EMBL" id="ETO58624.1"/>
    </source>
</evidence>
<proteinExistence type="predicted"/>